<keyword evidence="3" id="KW-1185">Reference proteome</keyword>
<reference evidence="2" key="1">
    <citation type="journal article" date="2023" name="Science">
        <title>Genome structures resolve the early diversification of teleost fishes.</title>
        <authorList>
            <person name="Parey E."/>
            <person name="Louis A."/>
            <person name="Montfort J."/>
            <person name="Bouchez O."/>
            <person name="Roques C."/>
            <person name="Iampietro C."/>
            <person name="Lluch J."/>
            <person name="Castinel A."/>
            <person name="Donnadieu C."/>
            <person name="Desvignes T."/>
            <person name="Floi Bucao C."/>
            <person name="Jouanno E."/>
            <person name="Wen M."/>
            <person name="Mejri S."/>
            <person name="Dirks R."/>
            <person name="Jansen H."/>
            <person name="Henkel C."/>
            <person name="Chen W.J."/>
            <person name="Zahm M."/>
            <person name="Cabau C."/>
            <person name="Klopp C."/>
            <person name="Thompson A.W."/>
            <person name="Robinson-Rechavi M."/>
            <person name="Braasch I."/>
            <person name="Lecointre G."/>
            <person name="Bobe J."/>
            <person name="Postlethwait J.H."/>
            <person name="Berthelot C."/>
            <person name="Roest Crollius H."/>
            <person name="Guiguen Y."/>
        </authorList>
    </citation>
    <scope>NUCLEOTIDE SEQUENCE</scope>
    <source>
        <strain evidence="2">WJC10195</strain>
    </source>
</reference>
<feature type="compositionally biased region" description="Basic residues" evidence="1">
    <location>
        <begin position="1"/>
        <end position="15"/>
    </location>
</feature>
<sequence>MGRCAGHRYSTRHRAKLEQRPRHSHPKRARPAESDAPNSQVQTETLSRQVLRHKRHHPALCCRGSSRRGMVAFAIPATPSLTRFAQRPLFSLGGYRRGQPVLRGDRVSL</sequence>
<comment type="caution">
    <text evidence="2">The sequence shown here is derived from an EMBL/GenBank/DDBJ whole genome shotgun (WGS) entry which is preliminary data.</text>
</comment>
<feature type="compositionally biased region" description="Polar residues" evidence="1">
    <location>
        <begin position="36"/>
        <end position="48"/>
    </location>
</feature>
<accession>A0A9Q1FCG5</accession>
<organism evidence="2 3">
    <name type="scientific">Synaphobranchus kaupii</name>
    <name type="common">Kaup's arrowtooth eel</name>
    <dbReference type="NCBI Taxonomy" id="118154"/>
    <lineage>
        <taxon>Eukaryota</taxon>
        <taxon>Metazoa</taxon>
        <taxon>Chordata</taxon>
        <taxon>Craniata</taxon>
        <taxon>Vertebrata</taxon>
        <taxon>Euteleostomi</taxon>
        <taxon>Actinopterygii</taxon>
        <taxon>Neopterygii</taxon>
        <taxon>Teleostei</taxon>
        <taxon>Anguilliformes</taxon>
        <taxon>Synaphobranchidae</taxon>
        <taxon>Synaphobranchus</taxon>
    </lineage>
</organism>
<gene>
    <name evidence="2" type="ORF">SKAU_G00184860</name>
</gene>
<protein>
    <submittedName>
        <fullName evidence="2">Uncharacterized protein</fullName>
    </submittedName>
</protein>
<evidence type="ECO:0000256" key="1">
    <source>
        <dbReference type="SAM" id="MobiDB-lite"/>
    </source>
</evidence>
<name>A0A9Q1FCG5_SYNKA</name>
<evidence type="ECO:0000313" key="2">
    <source>
        <dbReference type="EMBL" id="KAJ8355692.1"/>
    </source>
</evidence>
<feature type="region of interest" description="Disordered" evidence="1">
    <location>
        <begin position="1"/>
        <end position="52"/>
    </location>
</feature>
<dbReference type="Proteomes" id="UP001152622">
    <property type="component" value="Chromosome 6"/>
</dbReference>
<proteinExistence type="predicted"/>
<evidence type="ECO:0000313" key="3">
    <source>
        <dbReference type="Proteomes" id="UP001152622"/>
    </source>
</evidence>
<dbReference type="EMBL" id="JAINUF010000006">
    <property type="protein sequence ID" value="KAJ8355692.1"/>
    <property type="molecule type" value="Genomic_DNA"/>
</dbReference>
<dbReference type="AlphaFoldDB" id="A0A9Q1FCG5"/>